<name>A0A4Z1SLK0_GIAMU</name>
<keyword evidence="1" id="KW-1133">Transmembrane helix</keyword>
<dbReference type="VEuPathDB" id="GiardiaDB:GMRT_10485"/>
<keyword evidence="1" id="KW-0472">Membrane</keyword>
<keyword evidence="1" id="KW-0812">Transmembrane</keyword>
<evidence type="ECO:0000256" key="1">
    <source>
        <dbReference type="SAM" id="Phobius"/>
    </source>
</evidence>
<feature type="transmembrane region" description="Helical" evidence="1">
    <location>
        <begin position="908"/>
        <end position="929"/>
    </location>
</feature>
<dbReference type="EMBL" id="VDLU01000005">
    <property type="protein sequence ID" value="TNJ26524.1"/>
    <property type="molecule type" value="Genomic_DNA"/>
</dbReference>
<reference evidence="2 3" key="1">
    <citation type="submission" date="2019-05" db="EMBL/GenBank/DDBJ databases">
        <title>The compact genome of Giardia muris reveals important steps in the evolution of intestinal protozoan parasites.</title>
        <authorList>
            <person name="Xu F."/>
            <person name="Jimenez-Gonzalez A."/>
            <person name="Einarsson E."/>
            <person name="Astvaldsson A."/>
            <person name="Peirasmaki D."/>
            <person name="Eckmann L."/>
            <person name="Andersson J.O."/>
            <person name="Svard S.G."/>
            <person name="Jerlstrom-Hultqvist J."/>
        </authorList>
    </citation>
    <scope>NUCLEOTIDE SEQUENCE [LARGE SCALE GENOMIC DNA]</scope>
    <source>
        <strain evidence="2 3">Roberts-Thomson</strain>
    </source>
</reference>
<sequence>MPSGLQSHVRGRTRLIVLPETSPSIQGAAWFRSLTAIHGGTILSHQLGFTGRAFTFHYVGREPVAIIVVTTLQILYSTERTSIGLQKLFRKRTNVLTYLRTVSDPNKLSMRLAKLAVSRLPESFASAGDLFQTEYKEAIRIGVLFLHRLATQLSLDADTKAPTREEVLETLRLVVQVDVAITSQAAMPEESAKSMALRCGSAGITVLSLPPLKELRLSETTESSIDNYGLVTIRLDINQGPSGDQYPAQLYELQEWPYNDEAHIPIVLAQTQEFRITPIIQSIESRSQDFRLKLTAFQRPGYVKLQPGTKTSPKTIWTREHICQPLANVGYDHLSYLALACAYSELQSDMTGFPGLTANERLALALCRSHLCMHVSRVGIPLGYLGDGLNEDRDDKRFDFRPYQATLLDYLVALSATIYSNTGDYLVALTSGPGLFESHGNLLSFSPDEKYVRFCLQGLDTTSMWLDLMRAEWRSYVSLVTEMIAEPNVTIDTRTSKSKLMAGSHSFRTGGPLTGKERNLKKTLQERQQLIVYDYFLAKRFTLTTGWLTNTLVRLGFNTVFVLSIEGAVITADKEHVALLVLVEDIGLPLTRYVADLRERIHLQVKTNPAIPSKLWPQTSVYHCLLGCTLAGRVCCYQPLLLTGLRRCYSISTTGAISSIGPESTRVYSALETSVAFGKACPIYTGPLIVGSYSHLLSSVSCLASANETSVLLCLRSLHVLLIIDLESGEKQLIGPPIAFNKPFSGRSVATNLPPCALFEGLKQIPVVPGVEHSSGMLVGYASDYSDTDEMRDSFRNAGSDQEWLERQKSIVMCEDSDEVVIPGFTDPSDTDAVSVRQVITSDTETRETTVHIACQKGRDWKQARTFRSHPLMESRSIEEMNIRVSSGNGLQAWVYTPLAVQLLSFRGLIVLAAIGLSPSLAAVGYIYIWHCAVNELTIQAIIDLGVVPLDASCLGSRTIEATESDDGRCNSSSIASTHDSFIFSVPCLIKDNTNAIHIPGIRLVEVGVYGEIRQAFETRGSYRCLTPNLGVKRRLQPLGELS</sequence>
<proteinExistence type="predicted"/>
<protein>
    <submittedName>
        <fullName evidence="2">Uncharacterized protein</fullName>
    </submittedName>
</protein>
<gene>
    <name evidence="2" type="ORF">GMRT_10485</name>
</gene>
<evidence type="ECO:0000313" key="2">
    <source>
        <dbReference type="EMBL" id="TNJ26524.1"/>
    </source>
</evidence>
<accession>A0A4Z1SLK0</accession>
<organism evidence="2 3">
    <name type="scientific">Giardia muris</name>
    <dbReference type="NCBI Taxonomy" id="5742"/>
    <lineage>
        <taxon>Eukaryota</taxon>
        <taxon>Metamonada</taxon>
        <taxon>Diplomonadida</taxon>
        <taxon>Hexamitidae</taxon>
        <taxon>Giardiinae</taxon>
        <taxon>Giardia</taxon>
    </lineage>
</organism>
<dbReference type="Proteomes" id="UP000315496">
    <property type="component" value="Chromosome 5"/>
</dbReference>
<evidence type="ECO:0000313" key="3">
    <source>
        <dbReference type="Proteomes" id="UP000315496"/>
    </source>
</evidence>
<dbReference type="AlphaFoldDB" id="A0A4Z1SLK0"/>
<comment type="caution">
    <text evidence="2">The sequence shown here is derived from an EMBL/GenBank/DDBJ whole genome shotgun (WGS) entry which is preliminary data.</text>
</comment>
<keyword evidence="3" id="KW-1185">Reference proteome</keyword>